<proteinExistence type="predicted"/>
<reference evidence="2 3" key="1">
    <citation type="submission" date="2020-08" db="EMBL/GenBank/DDBJ databases">
        <authorList>
            <person name="Seo M.-J."/>
        </authorList>
    </citation>
    <scope>NUCLEOTIDE SEQUENCE [LARGE SCALE GENOMIC DNA]</scope>
    <source>
        <strain evidence="2 3">MBLA0160</strain>
    </source>
</reference>
<dbReference type="RefSeq" id="WP_185192708.1">
    <property type="nucleotide sequence ID" value="NZ_JACKXD010000003.1"/>
</dbReference>
<dbReference type="Pfam" id="PF24445">
    <property type="entry name" value="DUF7564"/>
    <property type="match status" value="1"/>
</dbReference>
<dbReference type="EMBL" id="JACKXD010000003">
    <property type="protein sequence ID" value="MBB6646322.1"/>
    <property type="molecule type" value="Genomic_DNA"/>
</dbReference>
<dbReference type="InterPro" id="IPR055986">
    <property type="entry name" value="DUF7564"/>
</dbReference>
<evidence type="ECO:0000313" key="3">
    <source>
        <dbReference type="Proteomes" id="UP000546257"/>
    </source>
</evidence>
<evidence type="ECO:0000313" key="2">
    <source>
        <dbReference type="EMBL" id="MBB6646322.1"/>
    </source>
</evidence>
<name>A0A7J9SIJ0_9EURY</name>
<evidence type="ECO:0000256" key="1">
    <source>
        <dbReference type="SAM" id="MobiDB-lite"/>
    </source>
</evidence>
<protein>
    <recommendedName>
        <fullName evidence="4">Small CPxCG-related zinc finger protein</fullName>
    </recommendedName>
</protein>
<keyword evidence="3" id="KW-1185">Reference proteome</keyword>
<comment type="caution">
    <text evidence="2">The sequence shown here is derived from an EMBL/GenBank/DDBJ whole genome shotgun (WGS) entry which is preliminary data.</text>
</comment>
<accession>A0A7J9SIJ0</accession>
<dbReference type="Proteomes" id="UP000546257">
    <property type="component" value="Unassembled WGS sequence"/>
</dbReference>
<organism evidence="2 3">
    <name type="scientific">Halobellus ruber</name>
    <dbReference type="NCBI Taxonomy" id="2761102"/>
    <lineage>
        <taxon>Archaea</taxon>
        <taxon>Methanobacteriati</taxon>
        <taxon>Methanobacteriota</taxon>
        <taxon>Stenosarchaea group</taxon>
        <taxon>Halobacteria</taxon>
        <taxon>Halobacteriales</taxon>
        <taxon>Haloferacaceae</taxon>
        <taxon>Halobellus</taxon>
    </lineage>
</organism>
<evidence type="ECO:0008006" key="4">
    <source>
        <dbReference type="Google" id="ProtNLM"/>
    </source>
</evidence>
<gene>
    <name evidence="2" type="ORF">H5V44_08475</name>
</gene>
<dbReference type="AlphaFoldDB" id="A0A7J9SIJ0"/>
<sequence length="75" mass="8302">MTRTRVTCLECGTEFVRPNGYQGNYCQSCHETWTDAATAEGDDDSEPRGPHPAATSATRQADDEDDDAPSRYDEE</sequence>
<feature type="region of interest" description="Disordered" evidence="1">
    <location>
        <begin position="37"/>
        <end position="75"/>
    </location>
</feature>